<proteinExistence type="predicted"/>
<feature type="transmembrane region" description="Helical" evidence="5">
    <location>
        <begin position="6"/>
        <end position="23"/>
    </location>
</feature>
<feature type="transmembrane region" description="Helical" evidence="5">
    <location>
        <begin position="63"/>
        <end position="87"/>
    </location>
</feature>
<keyword evidence="3 5" id="KW-1133">Transmembrane helix</keyword>
<dbReference type="GO" id="GO:0016020">
    <property type="term" value="C:membrane"/>
    <property type="evidence" value="ECO:0007669"/>
    <property type="project" value="UniProtKB-SubCell"/>
</dbReference>
<dbReference type="EMBL" id="FOVR01000001">
    <property type="protein sequence ID" value="SFN58426.1"/>
    <property type="molecule type" value="Genomic_DNA"/>
</dbReference>
<name>A0A1I5A7K5_9HYPH</name>
<feature type="transmembrane region" description="Helical" evidence="5">
    <location>
        <begin position="35"/>
        <end position="57"/>
    </location>
</feature>
<feature type="transmembrane region" description="Helical" evidence="5">
    <location>
        <begin position="260"/>
        <end position="281"/>
    </location>
</feature>
<dbReference type="InterPro" id="IPR038770">
    <property type="entry name" value="Na+/solute_symporter_sf"/>
</dbReference>
<dbReference type="InterPro" id="IPR002657">
    <property type="entry name" value="BilAc:Na_symport/Acr3"/>
</dbReference>
<sequence>MNTPLIPIGLALIMMTVGLSVRLSDFKALPRQWNAVGAGLLAQLVFLPLIALCVALVTRLDTVYAIGLIILASAPGGISSNLLTVLARGKTALSISLTILTNLVAFITIPTVLSIAFIVFSGSGVDGPSSSELYALPFGETALKVLAISALPLAIGMAICRFLPNFASRIEKPAKFVASAIFAAIVVNSFYSEWNSIMAHWSTVGPAVILLNLAAIGSALLFSRLFKLSAKQALTIAIECGLQNVALALVIAQFMGNGRFMVPSSIYALVMNVSVLILIAVGNKLSDSKSEAHSEQ</sequence>
<dbReference type="PANTHER" id="PTHR10361:SF24">
    <property type="entry name" value="P3 PROTEIN"/>
    <property type="match status" value="1"/>
</dbReference>
<dbReference type="Pfam" id="PF01758">
    <property type="entry name" value="SBF"/>
    <property type="match status" value="1"/>
</dbReference>
<reference evidence="6 7" key="1">
    <citation type="submission" date="2016-10" db="EMBL/GenBank/DDBJ databases">
        <authorList>
            <person name="de Groot N.N."/>
        </authorList>
    </citation>
    <scope>NUCLEOTIDE SEQUENCE [LARGE SCALE GENOMIC DNA]</scope>
    <source>
        <strain evidence="6 7">CGMCC 1.9157</strain>
    </source>
</reference>
<dbReference type="Proteomes" id="UP000199236">
    <property type="component" value="Unassembled WGS sequence"/>
</dbReference>
<evidence type="ECO:0000256" key="5">
    <source>
        <dbReference type="SAM" id="Phobius"/>
    </source>
</evidence>
<feature type="transmembrane region" description="Helical" evidence="5">
    <location>
        <begin position="198"/>
        <end position="222"/>
    </location>
</feature>
<feature type="transmembrane region" description="Helical" evidence="5">
    <location>
        <begin position="176"/>
        <end position="192"/>
    </location>
</feature>
<evidence type="ECO:0000256" key="1">
    <source>
        <dbReference type="ARBA" id="ARBA00004141"/>
    </source>
</evidence>
<dbReference type="InterPro" id="IPR004710">
    <property type="entry name" value="Bilac:Na_transpt"/>
</dbReference>
<keyword evidence="4 5" id="KW-0472">Membrane</keyword>
<keyword evidence="7" id="KW-1185">Reference proteome</keyword>
<protein>
    <submittedName>
        <fullName evidence="6">Bile acid:Na+ symporter, BASS family</fullName>
    </submittedName>
</protein>
<feature type="transmembrane region" description="Helical" evidence="5">
    <location>
        <begin position="234"/>
        <end position="254"/>
    </location>
</feature>
<feature type="transmembrane region" description="Helical" evidence="5">
    <location>
        <begin position="142"/>
        <end position="164"/>
    </location>
</feature>
<keyword evidence="2 5" id="KW-0812">Transmembrane</keyword>
<dbReference type="RefSeq" id="WP_090068272.1">
    <property type="nucleotide sequence ID" value="NZ_FOVR01000001.1"/>
</dbReference>
<accession>A0A1I5A7K5</accession>
<feature type="transmembrane region" description="Helical" evidence="5">
    <location>
        <begin position="99"/>
        <end position="122"/>
    </location>
</feature>
<comment type="subcellular location">
    <subcellularLocation>
        <location evidence="1">Membrane</location>
        <topology evidence="1">Multi-pass membrane protein</topology>
    </subcellularLocation>
</comment>
<dbReference type="OrthoDB" id="9806785at2"/>
<organism evidence="6 7">
    <name type="scientific">Cohaesibacter marisflavi</name>
    <dbReference type="NCBI Taxonomy" id="655353"/>
    <lineage>
        <taxon>Bacteria</taxon>
        <taxon>Pseudomonadati</taxon>
        <taxon>Pseudomonadota</taxon>
        <taxon>Alphaproteobacteria</taxon>
        <taxon>Hyphomicrobiales</taxon>
        <taxon>Cohaesibacteraceae</taxon>
    </lineage>
</organism>
<evidence type="ECO:0000313" key="7">
    <source>
        <dbReference type="Proteomes" id="UP000199236"/>
    </source>
</evidence>
<evidence type="ECO:0000313" key="6">
    <source>
        <dbReference type="EMBL" id="SFN58426.1"/>
    </source>
</evidence>
<dbReference type="Gene3D" id="1.20.1530.20">
    <property type="match status" value="1"/>
</dbReference>
<evidence type="ECO:0000256" key="4">
    <source>
        <dbReference type="ARBA" id="ARBA00023136"/>
    </source>
</evidence>
<dbReference type="AlphaFoldDB" id="A0A1I5A7K5"/>
<dbReference type="PANTHER" id="PTHR10361">
    <property type="entry name" value="SODIUM-BILE ACID COTRANSPORTER"/>
    <property type="match status" value="1"/>
</dbReference>
<gene>
    <name evidence="6" type="ORF">SAMN04488056_101382</name>
</gene>
<evidence type="ECO:0000256" key="3">
    <source>
        <dbReference type="ARBA" id="ARBA00022989"/>
    </source>
</evidence>
<evidence type="ECO:0000256" key="2">
    <source>
        <dbReference type="ARBA" id="ARBA00022692"/>
    </source>
</evidence>